<dbReference type="NCBIfam" id="TIGR00147">
    <property type="entry name" value="YegS/Rv2252/BmrU family lipid kinase"/>
    <property type="match status" value="1"/>
</dbReference>
<dbReference type="GO" id="GO:0046872">
    <property type="term" value="F:metal ion binding"/>
    <property type="evidence" value="ECO:0007669"/>
    <property type="project" value="UniProtKB-KW"/>
</dbReference>
<protein>
    <submittedName>
        <fullName evidence="13">YegS/Rv2252/BmrU family lipid kinase</fullName>
    </submittedName>
</protein>
<proteinExistence type="predicted"/>
<dbReference type="PANTHER" id="PTHR12358">
    <property type="entry name" value="SPHINGOSINE KINASE"/>
    <property type="match status" value="1"/>
</dbReference>
<dbReference type="Pfam" id="PF19279">
    <property type="entry name" value="YegS_C"/>
    <property type="match status" value="1"/>
</dbReference>
<dbReference type="InterPro" id="IPR001206">
    <property type="entry name" value="Diacylglycerol_kinase_cat_dom"/>
</dbReference>
<keyword evidence="7" id="KW-0067">ATP-binding</keyword>
<dbReference type="PROSITE" id="PS50146">
    <property type="entry name" value="DAGK"/>
    <property type="match status" value="1"/>
</dbReference>
<dbReference type="PANTHER" id="PTHR12358:SF106">
    <property type="entry name" value="LIPID KINASE YEGS"/>
    <property type="match status" value="1"/>
</dbReference>
<keyword evidence="8" id="KW-0460">Magnesium</keyword>
<dbReference type="SMART" id="SM00046">
    <property type="entry name" value="DAGKc"/>
    <property type="match status" value="1"/>
</dbReference>
<dbReference type="RefSeq" id="WP_191616513.1">
    <property type="nucleotide sequence ID" value="NZ_JACYFG010000007.1"/>
</dbReference>
<dbReference type="Gene3D" id="2.60.200.40">
    <property type="match status" value="1"/>
</dbReference>
<keyword evidence="4" id="KW-0479">Metal-binding</keyword>
<evidence type="ECO:0000256" key="2">
    <source>
        <dbReference type="ARBA" id="ARBA00022516"/>
    </source>
</evidence>
<dbReference type="InterPro" id="IPR050187">
    <property type="entry name" value="Lipid_Phosphate_FormReg"/>
</dbReference>
<evidence type="ECO:0000256" key="8">
    <source>
        <dbReference type="ARBA" id="ARBA00022842"/>
    </source>
</evidence>
<comment type="caution">
    <text evidence="13">The sequence shown here is derived from an EMBL/GenBank/DDBJ whole genome shotgun (WGS) entry which is preliminary data.</text>
</comment>
<evidence type="ECO:0000313" key="14">
    <source>
        <dbReference type="Proteomes" id="UP000622317"/>
    </source>
</evidence>
<evidence type="ECO:0000259" key="12">
    <source>
        <dbReference type="PROSITE" id="PS50146"/>
    </source>
</evidence>
<dbReference type="AlphaFoldDB" id="A0A927IHF2"/>
<dbReference type="InterPro" id="IPR005218">
    <property type="entry name" value="Diacylglycerol/lipid_kinase"/>
</dbReference>
<dbReference type="GO" id="GO:0008654">
    <property type="term" value="P:phospholipid biosynthetic process"/>
    <property type="evidence" value="ECO:0007669"/>
    <property type="project" value="UniProtKB-KW"/>
</dbReference>
<feature type="domain" description="DAGKc" evidence="12">
    <location>
        <begin position="1"/>
        <end position="131"/>
    </location>
</feature>
<dbReference type="EMBL" id="JACYFG010000007">
    <property type="protein sequence ID" value="MBD5779385.1"/>
    <property type="molecule type" value="Genomic_DNA"/>
</dbReference>
<dbReference type="GO" id="GO:0005524">
    <property type="term" value="F:ATP binding"/>
    <property type="evidence" value="ECO:0007669"/>
    <property type="project" value="UniProtKB-KW"/>
</dbReference>
<evidence type="ECO:0000313" key="13">
    <source>
        <dbReference type="EMBL" id="MBD5779385.1"/>
    </source>
</evidence>
<organism evidence="13 14">
    <name type="scientific">Pelagicoccus enzymogenes</name>
    <dbReference type="NCBI Taxonomy" id="2773457"/>
    <lineage>
        <taxon>Bacteria</taxon>
        <taxon>Pseudomonadati</taxon>
        <taxon>Verrucomicrobiota</taxon>
        <taxon>Opitutia</taxon>
        <taxon>Puniceicoccales</taxon>
        <taxon>Pelagicoccaceae</taxon>
        <taxon>Pelagicoccus</taxon>
    </lineage>
</organism>
<keyword evidence="6 13" id="KW-0418">Kinase</keyword>
<evidence type="ECO:0000256" key="1">
    <source>
        <dbReference type="ARBA" id="ARBA00001946"/>
    </source>
</evidence>
<evidence type="ECO:0000256" key="6">
    <source>
        <dbReference type="ARBA" id="ARBA00022777"/>
    </source>
</evidence>
<reference evidence="13" key="1">
    <citation type="submission" date="2020-09" db="EMBL/GenBank/DDBJ databases">
        <title>Pelagicoccus enzymogenes sp. nov. with an EPS production, isolated from marine sediment.</title>
        <authorList>
            <person name="Feng X."/>
        </authorList>
    </citation>
    <scope>NUCLEOTIDE SEQUENCE</scope>
    <source>
        <strain evidence="13">NFK12</strain>
    </source>
</reference>
<keyword evidence="2" id="KW-0444">Lipid biosynthesis</keyword>
<evidence type="ECO:0000256" key="10">
    <source>
        <dbReference type="ARBA" id="ARBA00023209"/>
    </source>
</evidence>
<keyword evidence="11" id="KW-1208">Phospholipid metabolism</keyword>
<keyword evidence="14" id="KW-1185">Reference proteome</keyword>
<evidence type="ECO:0000256" key="3">
    <source>
        <dbReference type="ARBA" id="ARBA00022679"/>
    </source>
</evidence>
<dbReference type="InterPro" id="IPR017438">
    <property type="entry name" value="ATP-NAD_kinase_N"/>
</dbReference>
<dbReference type="Pfam" id="PF00781">
    <property type="entry name" value="DAGK_cat"/>
    <property type="match status" value="1"/>
</dbReference>
<gene>
    <name evidence="13" type="ORF">IEN85_07750</name>
</gene>
<keyword evidence="5" id="KW-0547">Nucleotide-binding</keyword>
<dbReference type="GO" id="GO:0005886">
    <property type="term" value="C:plasma membrane"/>
    <property type="evidence" value="ECO:0007669"/>
    <property type="project" value="TreeGrafter"/>
</dbReference>
<dbReference type="Gene3D" id="3.40.50.10330">
    <property type="entry name" value="Probable inorganic polyphosphate/atp-NAD kinase, domain 1"/>
    <property type="match status" value="1"/>
</dbReference>
<accession>A0A927IHF2</accession>
<evidence type="ECO:0000256" key="9">
    <source>
        <dbReference type="ARBA" id="ARBA00023098"/>
    </source>
</evidence>
<dbReference type="InterPro" id="IPR045540">
    <property type="entry name" value="YegS/DAGK_C"/>
</dbReference>
<evidence type="ECO:0000256" key="7">
    <source>
        <dbReference type="ARBA" id="ARBA00022840"/>
    </source>
</evidence>
<evidence type="ECO:0000256" key="5">
    <source>
        <dbReference type="ARBA" id="ARBA00022741"/>
    </source>
</evidence>
<dbReference type="InterPro" id="IPR016064">
    <property type="entry name" value="NAD/diacylglycerol_kinase_sf"/>
</dbReference>
<dbReference type="SUPFAM" id="SSF111331">
    <property type="entry name" value="NAD kinase/diacylglycerol kinase-like"/>
    <property type="match status" value="1"/>
</dbReference>
<sequence length="294" mass="32029">MATELAFIVNPISGKRLKGPERVARVRAFVEAQKLNAVVWPTERAGHAPELAQRALEQGVKRLVAVGGDGTINEVGRMIVGSPCEFGLVPMGSGNGLARHIGIPLEFERALKLAATGSAIKVDTGEANGRPFFNVMGIGFDAEVGRRFNETEGRGLMNYMREGWKAFRGYRSLECDIETNLGSKSLSAYIVAVANSSQYGSNAFIAPDASMTDGKLNLVAIAEPNFLSFFILIWRMFSKKLYHSPRVTPICAESFTLRMKDGGFFHVDGEIFKCGKNLTVKACPKSLRIVAMTC</sequence>
<keyword evidence="3" id="KW-0808">Transferase</keyword>
<name>A0A927IHF2_9BACT</name>
<dbReference type="GO" id="GO:0016301">
    <property type="term" value="F:kinase activity"/>
    <property type="evidence" value="ECO:0007669"/>
    <property type="project" value="UniProtKB-KW"/>
</dbReference>
<comment type="cofactor">
    <cofactor evidence="1">
        <name>Mg(2+)</name>
        <dbReference type="ChEBI" id="CHEBI:18420"/>
    </cofactor>
</comment>
<keyword evidence="10" id="KW-0594">Phospholipid biosynthesis</keyword>
<keyword evidence="9" id="KW-0443">Lipid metabolism</keyword>
<evidence type="ECO:0000256" key="4">
    <source>
        <dbReference type="ARBA" id="ARBA00022723"/>
    </source>
</evidence>
<evidence type="ECO:0000256" key="11">
    <source>
        <dbReference type="ARBA" id="ARBA00023264"/>
    </source>
</evidence>
<dbReference type="Proteomes" id="UP000622317">
    <property type="component" value="Unassembled WGS sequence"/>
</dbReference>